<gene>
    <name evidence="4" type="ORF">HPS56_05850</name>
</gene>
<feature type="region of interest" description="Disordered" evidence="1">
    <location>
        <begin position="50"/>
        <end position="119"/>
    </location>
</feature>
<feature type="signal peptide" evidence="2">
    <location>
        <begin position="1"/>
        <end position="20"/>
    </location>
</feature>
<protein>
    <submittedName>
        <fullName evidence="4">SPOR domain-containing protein</fullName>
    </submittedName>
</protein>
<sequence length="214" mass="23985">MRQFAATILLTLCAAVSTNAQSFTSRLQKPVKGQGTVTIHHSAAIDELINGTSKNNTPQTTARQQTSANKQDIAVKQDAAEKNKHAVSSDKDDTLRNNRQKNTDGEKPDSNTGTGTPDIRKKVMANSRKVNGYRVQVYAGGNKREDRQRAQQAGNDIKTNFPDEPVYVHFYSPRWICRVGNYRTYEEAHRMLTEIRKLGYKQASIVKGKISIQY</sequence>
<dbReference type="InterPro" id="IPR007730">
    <property type="entry name" value="SPOR-like_dom"/>
</dbReference>
<evidence type="ECO:0000256" key="2">
    <source>
        <dbReference type="SAM" id="SignalP"/>
    </source>
</evidence>
<feature type="compositionally biased region" description="Polar residues" evidence="1">
    <location>
        <begin position="50"/>
        <end position="70"/>
    </location>
</feature>
<name>A0ABX2AKZ8_9BACT</name>
<feature type="compositionally biased region" description="Basic and acidic residues" evidence="1">
    <location>
        <begin position="73"/>
        <end position="109"/>
    </location>
</feature>
<evidence type="ECO:0000259" key="3">
    <source>
        <dbReference type="PROSITE" id="PS51724"/>
    </source>
</evidence>
<feature type="domain" description="SPOR" evidence="3">
    <location>
        <begin position="127"/>
        <end position="208"/>
    </location>
</feature>
<dbReference type="RefSeq" id="WP_172275226.1">
    <property type="nucleotide sequence ID" value="NZ_CASGMU010000003.1"/>
</dbReference>
<keyword evidence="2" id="KW-0732">Signal</keyword>
<dbReference type="Pfam" id="PF05036">
    <property type="entry name" value="SPOR"/>
    <property type="match status" value="1"/>
</dbReference>
<dbReference type="PROSITE" id="PS51724">
    <property type="entry name" value="SPOR"/>
    <property type="match status" value="1"/>
</dbReference>
<accession>A0ABX2AKZ8</accession>
<dbReference type="Proteomes" id="UP000714420">
    <property type="component" value="Unassembled WGS sequence"/>
</dbReference>
<proteinExistence type="predicted"/>
<evidence type="ECO:0000313" key="4">
    <source>
        <dbReference type="EMBL" id="NPD91879.1"/>
    </source>
</evidence>
<comment type="caution">
    <text evidence="4">The sequence shown here is derived from an EMBL/GenBank/DDBJ whole genome shotgun (WGS) entry which is preliminary data.</text>
</comment>
<evidence type="ECO:0000256" key="1">
    <source>
        <dbReference type="SAM" id="MobiDB-lite"/>
    </source>
</evidence>
<dbReference type="SUPFAM" id="SSF110997">
    <property type="entry name" value="Sporulation related repeat"/>
    <property type="match status" value="1"/>
</dbReference>
<reference evidence="4 5" key="1">
    <citation type="submission" date="2020-05" db="EMBL/GenBank/DDBJ databases">
        <title>Distinct polysaccharide utilization as determinants for interspecies competition between intestinal Prevotella spp.</title>
        <authorList>
            <person name="Galvez E.J.C."/>
            <person name="Iljazovic A."/>
            <person name="Strowig T."/>
        </authorList>
    </citation>
    <scope>NUCLEOTIDE SEQUENCE [LARGE SCALE GENOMIC DNA]</scope>
    <source>
        <strain evidence="4 5">PMUR</strain>
    </source>
</reference>
<feature type="chain" id="PRO_5045971847" evidence="2">
    <location>
        <begin position="21"/>
        <end position="214"/>
    </location>
</feature>
<dbReference type="EMBL" id="JABKKF010000004">
    <property type="protein sequence ID" value="NPD91879.1"/>
    <property type="molecule type" value="Genomic_DNA"/>
</dbReference>
<evidence type="ECO:0000313" key="5">
    <source>
        <dbReference type="Proteomes" id="UP000714420"/>
    </source>
</evidence>
<dbReference type="InterPro" id="IPR036680">
    <property type="entry name" value="SPOR-like_sf"/>
</dbReference>
<organism evidence="4 5">
    <name type="scientific">Xylanibacter muris</name>
    <dbReference type="NCBI Taxonomy" id="2736290"/>
    <lineage>
        <taxon>Bacteria</taxon>
        <taxon>Pseudomonadati</taxon>
        <taxon>Bacteroidota</taxon>
        <taxon>Bacteroidia</taxon>
        <taxon>Bacteroidales</taxon>
        <taxon>Prevotellaceae</taxon>
        <taxon>Xylanibacter</taxon>
    </lineage>
</organism>
<keyword evidence="5" id="KW-1185">Reference proteome</keyword>